<evidence type="ECO:0000313" key="6">
    <source>
        <dbReference type="EMBL" id="KPL54465.1"/>
    </source>
</evidence>
<dbReference type="GO" id="GO:0016787">
    <property type="term" value="F:hydrolase activity"/>
    <property type="evidence" value="ECO:0007669"/>
    <property type="project" value="UniProtKB-KW"/>
</dbReference>
<dbReference type="Pfam" id="PF00753">
    <property type="entry name" value="Lactamase_B"/>
    <property type="match status" value="1"/>
</dbReference>
<keyword evidence="4" id="KW-0862">Zinc</keyword>
<comment type="cofactor">
    <cofactor evidence="1">
        <name>Zn(2+)</name>
        <dbReference type="ChEBI" id="CHEBI:29105"/>
    </cofactor>
</comment>
<dbReference type="InterPro" id="IPR036866">
    <property type="entry name" value="RibonucZ/Hydroxyglut_hydro"/>
</dbReference>
<dbReference type="SMART" id="SM00849">
    <property type="entry name" value="Lactamase_B"/>
    <property type="match status" value="1"/>
</dbReference>
<evidence type="ECO:0000313" key="7">
    <source>
        <dbReference type="Proteomes" id="UP000048984"/>
    </source>
</evidence>
<dbReference type="GO" id="GO:0046872">
    <property type="term" value="F:metal ion binding"/>
    <property type="evidence" value="ECO:0007669"/>
    <property type="project" value="UniProtKB-KW"/>
</dbReference>
<accession>A0A0N8GFJ1</accession>
<dbReference type="Gene3D" id="3.60.15.10">
    <property type="entry name" value="Ribonuclease Z/Hydroxyacylglutathione hydrolase-like"/>
    <property type="match status" value="1"/>
</dbReference>
<name>A0A0N8GFJ1_9HYPH</name>
<keyword evidence="7" id="KW-1185">Reference proteome</keyword>
<proteinExistence type="predicted"/>
<dbReference type="PANTHER" id="PTHR46233">
    <property type="entry name" value="HYDROXYACYLGLUTATHIONE HYDROLASE GLOC"/>
    <property type="match status" value="1"/>
</dbReference>
<evidence type="ECO:0000259" key="5">
    <source>
        <dbReference type="SMART" id="SM00849"/>
    </source>
</evidence>
<keyword evidence="3" id="KW-0378">Hydrolase</keyword>
<dbReference type="SUPFAM" id="SSF56281">
    <property type="entry name" value="Metallo-hydrolase/oxidoreductase"/>
    <property type="match status" value="1"/>
</dbReference>
<evidence type="ECO:0000256" key="1">
    <source>
        <dbReference type="ARBA" id="ARBA00001947"/>
    </source>
</evidence>
<reference evidence="6 7" key="2">
    <citation type="submission" date="2015-10" db="EMBL/GenBank/DDBJ databases">
        <title>Draft Genome Sequence of Prosthecomicrobium hirschii ATCC 27832.</title>
        <authorList>
            <person name="Daniel J."/>
            <person name="Givan S.A."/>
            <person name="Brun Y.V."/>
            <person name="Brown P.J."/>
        </authorList>
    </citation>
    <scope>NUCLEOTIDE SEQUENCE [LARGE SCALE GENOMIC DNA]</scope>
    <source>
        <strain evidence="6 7">16</strain>
    </source>
</reference>
<comment type="caution">
    <text evidence="6">The sequence shown here is derived from an EMBL/GenBank/DDBJ whole genome shotgun (WGS) entry which is preliminary data.</text>
</comment>
<evidence type="ECO:0000256" key="3">
    <source>
        <dbReference type="ARBA" id="ARBA00022801"/>
    </source>
</evidence>
<keyword evidence="2" id="KW-0479">Metal-binding</keyword>
<evidence type="ECO:0000256" key="2">
    <source>
        <dbReference type="ARBA" id="ARBA00022723"/>
    </source>
</evidence>
<sequence>MSEDQDPPFRIALVPVTDFQQNCSILVETATGIGAVVDPGGDVPRILAGIEQMNARIEKILLTHGHLDHAGGAAALKAALEARQGGPVPIVGPHRAEAAILANIPTAAAKWGLSGYEAASPDQWLEEGDRVTVGAIGFDVLHCPGHSPGSVIYVQREAGFILMGDVLFQGSIGRTDLPFGDHATLLRSIRDKVLPLGDHFVFLPGHGGMSRIGDERVSNPFIQA</sequence>
<dbReference type="InterPro" id="IPR001279">
    <property type="entry name" value="Metallo-B-lactamas"/>
</dbReference>
<evidence type="ECO:0000256" key="4">
    <source>
        <dbReference type="ARBA" id="ARBA00022833"/>
    </source>
</evidence>
<dbReference type="Proteomes" id="UP000048984">
    <property type="component" value="Unassembled WGS sequence"/>
</dbReference>
<dbReference type="InterPro" id="IPR051453">
    <property type="entry name" value="MBL_Glyoxalase_II"/>
</dbReference>
<dbReference type="STRING" id="665126.ABB55_21445"/>
<reference evidence="6 7" key="1">
    <citation type="submission" date="2015-09" db="EMBL/GenBank/DDBJ databases">
        <authorList>
            <consortium name="Swine Surveillance"/>
        </authorList>
    </citation>
    <scope>NUCLEOTIDE SEQUENCE [LARGE SCALE GENOMIC DNA]</scope>
    <source>
        <strain evidence="6 7">16</strain>
    </source>
</reference>
<protein>
    <recommendedName>
        <fullName evidence="5">Metallo-beta-lactamase domain-containing protein</fullName>
    </recommendedName>
</protein>
<dbReference type="AlphaFoldDB" id="A0A0N8GFJ1"/>
<dbReference type="EMBL" id="LJYW01000001">
    <property type="protein sequence ID" value="KPL54465.1"/>
    <property type="molecule type" value="Genomic_DNA"/>
</dbReference>
<dbReference type="PANTHER" id="PTHR46233:SF3">
    <property type="entry name" value="HYDROXYACYLGLUTATHIONE HYDROLASE GLOC"/>
    <property type="match status" value="1"/>
</dbReference>
<gene>
    <name evidence="6" type="ORF">ABB55_21445</name>
</gene>
<dbReference type="RefSeq" id="WP_054360632.1">
    <property type="nucleotide sequence ID" value="NZ_LJYW01000001.1"/>
</dbReference>
<feature type="domain" description="Metallo-beta-lactamase" evidence="5">
    <location>
        <begin position="21"/>
        <end position="206"/>
    </location>
</feature>
<organism evidence="6 7">
    <name type="scientific">Prosthecodimorpha hirschii</name>
    <dbReference type="NCBI Taxonomy" id="665126"/>
    <lineage>
        <taxon>Bacteria</taxon>
        <taxon>Pseudomonadati</taxon>
        <taxon>Pseudomonadota</taxon>
        <taxon>Alphaproteobacteria</taxon>
        <taxon>Hyphomicrobiales</taxon>
        <taxon>Ancalomicrobiaceae</taxon>
        <taxon>Prosthecodimorpha</taxon>
    </lineage>
</organism>